<dbReference type="AlphaFoldDB" id="A0A183DTI2"/>
<evidence type="ECO:0000313" key="2">
    <source>
        <dbReference type="EMBL" id="VDN19703.1"/>
    </source>
</evidence>
<protein>
    <submittedName>
        <fullName evidence="2 4">Uncharacterized protein</fullName>
    </submittedName>
</protein>
<evidence type="ECO:0000313" key="4">
    <source>
        <dbReference type="WBParaSite" id="GPUH_0001203701-mRNA-1"/>
    </source>
</evidence>
<organism evidence="4">
    <name type="scientific">Gongylonema pulchrum</name>
    <dbReference type="NCBI Taxonomy" id="637853"/>
    <lineage>
        <taxon>Eukaryota</taxon>
        <taxon>Metazoa</taxon>
        <taxon>Ecdysozoa</taxon>
        <taxon>Nematoda</taxon>
        <taxon>Chromadorea</taxon>
        <taxon>Rhabditida</taxon>
        <taxon>Spirurina</taxon>
        <taxon>Spiruromorpha</taxon>
        <taxon>Spiruroidea</taxon>
        <taxon>Gongylonematidae</taxon>
        <taxon>Gongylonema</taxon>
    </lineage>
</organism>
<dbReference type="Proteomes" id="UP000271098">
    <property type="component" value="Unassembled WGS sequence"/>
</dbReference>
<reference evidence="2 3" key="2">
    <citation type="submission" date="2018-11" db="EMBL/GenBank/DDBJ databases">
        <authorList>
            <consortium name="Pathogen Informatics"/>
        </authorList>
    </citation>
    <scope>NUCLEOTIDE SEQUENCE [LARGE SCALE GENOMIC DNA]</scope>
</reference>
<dbReference type="PANTHER" id="PTHR15829:SF13">
    <property type="entry name" value="FAM65 N-TERMINAL DOMAIN-CONTAINING PROTEIN"/>
    <property type="match status" value="1"/>
</dbReference>
<dbReference type="WBParaSite" id="GPUH_0001203701-mRNA-1">
    <property type="protein sequence ID" value="GPUH_0001203701-mRNA-1"/>
    <property type="gene ID" value="GPUH_0001203701"/>
</dbReference>
<dbReference type="PANTHER" id="PTHR15829">
    <property type="entry name" value="PROTEIN KINASE PKN/PRK1, EFFECTOR"/>
    <property type="match status" value="1"/>
</dbReference>
<proteinExistence type="predicted"/>
<dbReference type="EMBL" id="UYRT01078978">
    <property type="protein sequence ID" value="VDN19703.1"/>
    <property type="molecule type" value="Genomic_DNA"/>
</dbReference>
<evidence type="ECO:0000313" key="3">
    <source>
        <dbReference type="Proteomes" id="UP000271098"/>
    </source>
</evidence>
<sequence>MAASLIPLRVSAAEDQELARTIGCVCASAYCMFLRKNVHKAWKCGVQGVLLVPAKALSEVAALMCVCVFSGCERHDGVWVPGEWPARDGIALDARSLATSEVGFFKSKTLSERAFELGELVCSRSQLVTINLNQIGTLKLQIVVSWIPLMTASNMNTASSTCSENYFLDDASTSDAASEKKPCVLLREKKHGSYLMRQKEIWRSSTNILDSVYDDISKSIPSIDTVEALPIERDDLKKELLRPTKSEWNRSASVAHLGPSSSQDSLRKRISSCSLVPLADELLCLIDLIKPLTTKLVRKHPEVTIYKACVFRWENLLKQEIRNDELFVSRKGSLTPGIGSGGFLDERDENYDFQTSEAFYQKPTVAKSSEVAFLTNNFFHRSMLEAKPFSQQFYEGEELGEEVEREKKPCVLLREKKHGSYLMRQKEIWRSSTNILDSVYDDISKSIPSIDTVEALPIERDDLKKELLRPTKSEWNRSASVAHLGPSSSQDSLRKRISSCSLVPLADELLCLIDLIKPLTTKLVRKHPEVTIYKACVFRWENLLKTGCHQKRRKLSRHFCRAENDSGIDSLRQHSSPCNGNAVEKHHCGAGPAQRRFKQMKNKERRRSAGGGMDFPNESQFSDESWLRSSSNSSSSGCSLAGSASHELCLCLRHHLKRGLHTLKANRRSIGSIEKSLLHLFLFCTKTINLPAYGILDKETKEEEKGGGGRPFWTLVVLYGPMEFCRNEMLGRLVQETATLNELIKLASSKMQSFDISTVLSQLSAALEVREVWLSAAFSSNALLMVPMESLRLQIRMIESIMSLLTDKGVWEPEFISLYQFVSLFHGKHATSFVENLAHEALITSSLSSRHITLVKEVMDRLSQVPVVPPLESLRHISLVLLCPDRHLQKIVGTLKFNFFRTFSYSFGWKEKVGFGENLKQTGFGSRKPLPAHSTVFHRTSKQRGILFRQWHTLDAFCRIQHCARRRKPGVVAVIK</sequence>
<keyword evidence="3" id="KW-1185">Reference proteome</keyword>
<dbReference type="InterPro" id="IPR026136">
    <property type="entry name" value="RIPOR3"/>
</dbReference>
<gene>
    <name evidence="2" type="ORF">GPUH_LOCUS12023</name>
</gene>
<feature type="region of interest" description="Disordered" evidence="1">
    <location>
        <begin position="593"/>
        <end position="620"/>
    </location>
</feature>
<name>A0A183DTI2_9BILA</name>
<reference evidence="4" key="1">
    <citation type="submission" date="2016-06" db="UniProtKB">
        <authorList>
            <consortium name="WormBaseParasite"/>
        </authorList>
    </citation>
    <scope>IDENTIFICATION</scope>
</reference>
<accession>A0A183DTI2</accession>
<evidence type="ECO:0000256" key="1">
    <source>
        <dbReference type="SAM" id="MobiDB-lite"/>
    </source>
</evidence>
<feature type="compositionally biased region" description="Basic residues" evidence="1">
    <location>
        <begin position="595"/>
        <end position="608"/>
    </location>
</feature>
<dbReference type="OrthoDB" id="9999654at2759"/>